<protein>
    <recommendedName>
        <fullName evidence="3 10">Cell division protein FtsX</fullName>
    </recommendedName>
</protein>
<comment type="subcellular location">
    <subcellularLocation>
        <location evidence="1">Cell membrane</location>
        <topology evidence="1">Multi-pass membrane protein</topology>
    </subcellularLocation>
</comment>
<evidence type="ECO:0000256" key="7">
    <source>
        <dbReference type="ARBA" id="ARBA00022989"/>
    </source>
</evidence>
<evidence type="ECO:0000256" key="2">
    <source>
        <dbReference type="ARBA" id="ARBA00007379"/>
    </source>
</evidence>
<proteinExistence type="inferred from homology"/>
<organism evidence="14 15">
    <name type="scientific">Candidatus Gottesmanbacteria bacterium RIFCSPHIGHO2_01_FULL_42_12</name>
    <dbReference type="NCBI Taxonomy" id="1798377"/>
    <lineage>
        <taxon>Bacteria</taxon>
        <taxon>Candidatus Gottesmaniibacteriota</taxon>
    </lineage>
</organism>
<evidence type="ECO:0000256" key="11">
    <source>
        <dbReference type="SAM" id="Phobius"/>
    </source>
</evidence>
<sequence length="291" mass="32568">MIKKVFASMRRSPYQTMAAVLIMFISFFVAAVYFMSSLTAQRVLTELASRPQVVVFVRDEAKPEDVDRLKKTLSDSFKLKDLKYLSKDDALNRYKEQNKNDQLLLELVNAQILPASLEVSAVDGSELGKIYDLAIKDPAVEDAVYQKEEIKDLLIWVESIRASGLILVGVLLIESILVLLIVFALKITLRKDEIEVIRLVGGSSWQIRGPFIAEGVIYGLISGIFSFVLTYLFTVVWHISPIGVIPALASFSVPFTQSPVNVILWGVTQTMVAVLIGFIGSYLAVWRYLKN</sequence>
<keyword evidence="6 11" id="KW-0812">Transmembrane</keyword>
<feature type="transmembrane region" description="Helical" evidence="11">
    <location>
        <begin position="260"/>
        <end position="285"/>
    </location>
</feature>
<evidence type="ECO:0000259" key="13">
    <source>
        <dbReference type="Pfam" id="PF18075"/>
    </source>
</evidence>
<dbReference type="Gene3D" id="3.30.70.3040">
    <property type="match status" value="1"/>
</dbReference>
<dbReference type="InterPro" id="IPR003838">
    <property type="entry name" value="ABC3_permease_C"/>
</dbReference>
<evidence type="ECO:0000259" key="12">
    <source>
        <dbReference type="Pfam" id="PF02687"/>
    </source>
</evidence>
<evidence type="ECO:0000313" key="14">
    <source>
        <dbReference type="EMBL" id="OGG05708.1"/>
    </source>
</evidence>
<feature type="transmembrane region" description="Helical" evidence="11">
    <location>
        <begin position="12"/>
        <end position="35"/>
    </location>
</feature>
<keyword evidence="4 10" id="KW-1003">Cell membrane</keyword>
<dbReference type="PANTHER" id="PTHR47755:SF1">
    <property type="entry name" value="CELL DIVISION PROTEIN FTSX"/>
    <property type="match status" value="1"/>
</dbReference>
<evidence type="ECO:0000256" key="8">
    <source>
        <dbReference type="ARBA" id="ARBA00023136"/>
    </source>
</evidence>
<dbReference type="AlphaFoldDB" id="A0A1F5YZT8"/>
<dbReference type="PIRSF" id="PIRSF003097">
    <property type="entry name" value="FtsX"/>
    <property type="match status" value="1"/>
</dbReference>
<comment type="caution">
    <text evidence="14">The sequence shown here is derived from an EMBL/GenBank/DDBJ whole genome shotgun (WGS) entry which is preliminary data.</text>
</comment>
<comment type="similarity">
    <text evidence="2 10">Belongs to the ABC-4 integral membrane protein family. FtsX subfamily.</text>
</comment>
<dbReference type="InterPro" id="IPR040690">
    <property type="entry name" value="FtsX_ECD"/>
</dbReference>
<evidence type="ECO:0000256" key="1">
    <source>
        <dbReference type="ARBA" id="ARBA00004651"/>
    </source>
</evidence>
<keyword evidence="5 10" id="KW-0132">Cell division</keyword>
<dbReference type="InterPro" id="IPR004513">
    <property type="entry name" value="FtsX"/>
</dbReference>
<feature type="domain" description="ABC3 transporter permease C-terminal" evidence="12">
    <location>
        <begin position="166"/>
        <end position="287"/>
    </location>
</feature>
<evidence type="ECO:0000256" key="10">
    <source>
        <dbReference type="PIRNR" id="PIRNR003097"/>
    </source>
</evidence>
<keyword evidence="9 10" id="KW-0131">Cell cycle</keyword>
<evidence type="ECO:0000256" key="9">
    <source>
        <dbReference type="ARBA" id="ARBA00023306"/>
    </source>
</evidence>
<dbReference type="Pfam" id="PF18075">
    <property type="entry name" value="FtsX_ECD"/>
    <property type="match status" value="1"/>
</dbReference>
<evidence type="ECO:0000313" key="15">
    <source>
        <dbReference type="Proteomes" id="UP000178681"/>
    </source>
</evidence>
<gene>
    <name evidence="14" type="ORF">A2872_04680</name>
</gene>
<dbReference type="GO" id="GO:0005886">
    <property type="term" value="C:plasma membrane"/>
    <property type="evidence" value="ECO:0007669"/>
    <property type="project" value="UniProtKB-SubCell"/>
</dbReference>
<feature type="transmembrane region" description="Helical" evidence="11">
    <location>
        <begin position="162"/>
        <end position="185"/>
    </location>
</feature>
<feature type="transmembrane region" description="Helical" evidence="11">
    <location>
        <begin position="216"/>
        <end position="240"/>
    </location>
</feature>
<dbReference type="Pfam" id="PF02687">
    <property type="entry name" value="FtsX"/>
    <property type="match status" value="1"/>
</dbReference>
<keyword evidence="7 11" id="KW-1133">Transmembrane helix</keyword>
<keyword evidence="8 10" id="KW-0472">Membrane</keyword>
<dbReference type="Proteomes" id="UP000178681">
    <property type="component" value="Unassembled WGS sequence"/>
</dbReference>
<evidence type="ECO:0000256" key="6">
    <source>
        <dbReference type="ARBA" id="ARBA00022692"/>
    </source>
</evidence>
<accession>A0A1F5YZT8</accession>
<dbReference type="PANTHER" id="PTHR47755">
    <property type="entry name" value="CELL DIVISION PROTEIN FTSX"/>
    <property type="match status" value="1"/>
</dbReference>
<evidence type="ECO:0000256" key="4">
    <source>
        <dbReference type="ARBA" id="ARBA00022475"/>
    </source>
</evidence>
<evidence type="ECO:0000256" key="5">
    <source>
        <dbReference type="ARBA" id="ARBA00022618"/>
    </source>
</evidence>
<feature type="domain" description="FtsX extracellular" evidence="13">
    <location>
        <begin position="52"/>
        <end position="141"/>
    </location>
</feature>
<reference evidence="14 15" key="1">
    <citation type="journal article" date="2016" name="Nat. Commun.">
        <title>Thousands of microbial genomes shed light on interconnected biogeochemical processes in an aquifer system.</title>
        <authorList>
            <person name="Anantharaman K."/>
            <person name="Brown C.T."/>
            <person name="Hug L.A."/>
            <person name="Sharon I."/>
            <person name="Castelle C.J."/>
            <person name="Probst A.J."/>
            <person name="Thomas B.C."/>
            <person name="Singh A."/>
            <person name="Wilkins M.J."/>
            <person name="Karaoz U."/>
            <person name="Brodie E.L."/>
            <person name="Williams K.H."/>
            <person name="Hubbard S.S."/>
            <person name="Banfield J.F."/>
        </authorList>
    </citation>
    <scope>NUCLEOTIDE SEQUENCE [LARGE SCALE GENOMIC DNA]</scope>
</reference>
<name>A0A1F5YZT8_9BACT</name>
<dbReference type="STRING" id="1798377.A2872_04680"/>
<dbReference type="GO" id="GO:0051301">
    <property type="term" value="P:cell division"/>
    <property type="evidence" value="ECO:0007669"/>
    <property type="project" value="UniProtKB-KW"/>
</dbReference>
<evidence type="ECO:0000256" key="3">
    <source>
        <dbReference type="ARBA" id="ARBA00021907"/>
    </source>
</evidence>
<dbReference type="EMBL" id="MFJG01000030">
    <property type="protein sequence ID" value="OGG05708.1"/>
    <property type="molecule type" value="Genomic_DNA"/>
</dbReference>